<dbReference type="EMBL" id="JWZX01001523">
    <property type="protein sequence ID" value="KOO33421.1"/>
    <property type="molecule type" value="Genomic_DNA"/>
</dbReference>
<feature type="region of interest" description="Disordered" evidence="5">
    <location>
        <begin position="148"/>
        <end position="189"/>
    </location>
</feature>
<comment type="caution">
    <text evidence="7">The sequence shown here is derived from an EMBL/GenBank/DDBJ whole genome shotgun (WGS) entry which is preliminary data.</text>
</comment>
<dbReference type="GO" id="GO:0005829">
    <property type="term" value="C:cytosol"/>
    <property type="evidence" value="ECO:0007669"/>
    <property type="project" value="TreeGrafter"/>
</dbReference>
<dbReference type="Gene3D" id="3.40.50.2300">
    <property type="match status" value="1"/>
</dbReference>
<dbReference type="GO" id="GO:0006355">
    <property type="term" value="P:regulation of DNA-templated transcription"/>
    <property type="evidence" value="ECO:0007669"/>
    <property type="project" value="TreeGrafter"/>
</dbReference>
<keyword evidence="3" id="KW-0804">Transcription</keyword>
<comment type="caution">
    <text evidence="4">Lacks conserved residue(s) required for the propagation of feature annotation.</text>
</comment>
<dbReference type="PANTHER" id="PTHR48111">
    <property type="entry name" value="REGULATOR OF RPOS"/>
    <property type="match status" value="1"/>
</dbReference>
<proteinExistence type="predicted"/>
<dbReference type="Proteomes" id="UP000037460">
    <property type="component" value="Unassembled WGS sequence"/>
</dbReference>
<dbReference type="SMART" id="SM00448">
    <property type="entry name" value="REC"/>
    <property type="match status" value="1"/>
</dbReference>
<dbReference type="OrthoDB" id="204659at2759"/>
<feature type="compositionally biased region" description="Polar residues" evidence="5">
    <location>
        <begin position="176"/>
        <end position="189"/>
    </location>
</feature>
<dbReference type="InterPro" id="IPR057491">
    <property type="entry name" value="DiatomPyrShell"/>
</dbReference>
<accession>A0A0M0K3H9</accession>
<dbReference type="InterPro" id="IPR039420">
    <property type="entry name" value="WalR-like"/>
</dbReference>
<dbReference type="Pfam" id="PF00072">
    <property type="entry name" value="Response_reg"/>
    <property type="match status" value="1"/>
</dbReference>
<dbReference type="GO" id="GO:0032993">
    <property type="term" value="C:protein-DNA complex"/>
    <property type="evidence" value="ECO:0007669"/>
    <property type="project" value="TreeGrafter"/>
</dbReference>
<evidence type="ECO:0000259" key="6">
    <source>
        <dbReference type="PROSITE" id="PS50110"/>
    </source>
</evidence>
<keyword evidence="1" id="KW-0805">Transcription regulation</keyword>
<evidence type="ECO:0000256" key="2">
    <source>
        <dbReference type="ARBA" id="ARBA00023125"/>
    </source>
</evidence>
<keyword evidence="8" id="KW-1185">Reference proteome</keyword>
<keyword evidence="2" id="KW-0238">DNA-binding</keyword>
<dbReference type="GO" id="GO:0000156">
    <property type="term" value="F:phosphorelay response regulator activity"/>
    <property type="evidence" value="ECO:0007669"/>
    <property type="project" value="TreeGrafter"/>
</dbReference>
<gene>
    <name evidence="7" type="ORF">Ctob_009914</name>
</gene>
<dbReference type="Pfam" id="PF25192">
    <property type="entry name" value="DiatomPyrShell"/>
    <property type="match status" value="1"/>
</dbReference>
<dbReference type="SUPFAM" id="SSF52172">
    <property type="entry name" value="CheY-like"/>
    <property type="match status" value="1"/>
</dbReference>
<evidence type="ECO:0000256" key="4">
    <source>
        <dbReference type="PROSITE-ProRule" id="PRU00169"/>
    </source>
</evidence>
<feature type="compositionally biased region" description="Basic and acidic residues" evidence="5">
    <location>
        <begin position="154"/>
        <end position="167"/>
    </location>
</feature>
<evidence type="ECO:0000313" key="8">
    <source>
        <dbReference type="Proteomes" id="UP000037460"/>
    </source>
</evidence>
<evidence type="ECO:0000256" key="5">
    <source>
        <dbReference type="SAM" id="MobiDB-lite"/>
    </source>
</evidence>
<dbReference type="GO" id="GO:0000976">
    <property type="term" value="F:transcription cis-regulatory region binding"/>
    <property type="evidence" value="ECO:0007669"/>
    <property type="project" value="TreeGrafter"/>
</dbReference>
<evidence type="ECO:0000256" key="3">
    <source>
        <dbReference type="ARBA" id="ARBA00023163"/>
    </source>
</evidence>
<dbReference type="InterPro" id="IPR011006">
    <property type="entry name" value="CheY-like_superfamily"/>
</dbReference>
<evidence type="ECO:0000313" key="7">
    <source>
        <dbReference type="EMBL" id="KOO33421.1"/>
    </source>
</evidence>
<name>A0A0M0K3H9_9EUKA</name>
<sequence length="442" mass="47623">MRNALQRYFEQRGFRCDAVATGHAALEMLARAPPPDVLITEVLTSPESVDGLDLLHAVRADPRLCGTPVVLLTTRGLTSDRVAGFSAGASAYVSKPFDADELVAIVRALAQNAMLARGALVGTEVHQLRAEVAQIRQLLQAVLFSTGKGSPMSEQRRTRPAPYRDEAQWPAPNRGAPQTTVQGGSLRTFSGATDNVEINLGTNGRPMDATVEVWEGPGSTPVQMRAYGDDGAQRPINAVVGGTRRSAYSPTPKTVAIRNTGPMEFPISGAVAPAERPAIPLHSLSELSDAAIELGLVRPDESYSRSSKVIQGDSHRTYGIDGIVDSVQVLITSDGYPVYARIEILQGPSCVRSGIELYTDNGAGRPILYTLETPGYGCVIEIHNTGPMEYPVTALVVPKEINRDKPSNDEDFEVVIGGTDSDFHRRRGRSGRYAAQDYHTVY</sequence>
<dbReference type="AlphaFoldDB" id="A0A0M0K3H9"/>
<dbReference type="InterPro" id="IPR001789">
    <property type="entry name" value="Sig_transdc_resp-reg_receiver"/>
</dbReference>
<organism evidence="7 8">
    <name type="scientific">Chrysochromulina tobinii</name>
    <dbReference type="NCBI Taxonomy" id="1460289"/>
    <lineage>
        <taxon>Eukaryota</taxon>
        <taxon>Haptista</taxon>
        <taxon>Haptophyta</taxon>
        <taxon>Prymnesiophyceae</taxon>
        <taxon>Prymnesiales</taxon>
        <taxon>Chrysochromulinaceae</taxon>
        <taxon>Chrysochromulina</taxon>
    </lineage>
</organism>
<dbReference type="PROSITE" id="PS50110">
    <property type="entry name" value="RESPONSE_REGULATORY"/>
    <property type="match status" value="1"/>
</dbReference>
<feature type="domain" description="Response regulatory" evidence="6">
    <location>
        <begin position="1"/>
        <end position="110"/>
    </location>
</feature>
<protein>
    <recommendedName>
        <fullName evidence="6">Response regulatory domain-containing protein</fullName>
    </recommendedName>
</protein>
<reference evidence="8" key="1">
    <citation type="journal article" date="2015" name="PLoS Genet.">
        <title>Genome Sequence and Transcriptome Analyses of Chrysochromulina tobin: Metabolic Tools for Enhanced Algal Fitness in the Prominent Order Prymnesiales (Haptophyceae).</title>
        <authorList>
            <person name="Hovde B.T."/>
            <person name="Deodato C.R."/>
            <person name="Hunsperger H.M."/>
            <person name="Ryken S.A."/>
            <person name="Yost W."/>
            <person name="Jha R.K."/>
            <person name="Patterson J."/>
            <person name="Monnat R.J. Jr."/>
            <person name="Barlow S.B."/>
            <person name="Starkenburg S.R."/>
            <person name="Cattolico R.A."/>
        </authorList>
    </citation>
    <scope>NUCLEOTIDE SEQUENCE</scope>
    <source>
        <strain evidence="8">CCMP291</strain>
    </source>
</reference>
<evidence type="ECO:0000256" key="1">
    <source>
        <dbReference type="ARBA" id="ARBA00023015"/>
    </source>
</evidence>
<dbReference type="PANTHER" id="PTHR48111:SF67">
    <property type="entry name" value="TRANSCRIPTIONAL REGULATORY PROTEIN TCTD"/>
    <property type="match status" value="1"/>
</dbReference>